<reference evidence="5" key="3">
    <citation type="submission" date="2023-01" db="EMBL/GenBank/DDBJ databases">
        <authorList>
            <person name="Sun Q."/>
            <person name="Evtushenko L."/>
        </authorList>
    </citation>
    <scope>NUCLEOTIDE SEQUENCE</scope>
    <source>
        <strain evidence="5">VKM B-1606</strain>
    </source>
</reference>
<evidence type="ECO:0000313" key="6">
    <source>
        <dbReference type="EMBL" id="MBM7852101.1"/>
    </source>
</evidence>
<evidence type="ECO:0000313" key="7">
    <source>
        <dbReference type="Proteomes" id="UP000758856"/>
    </source>
</evidence>
<keyword evidence="7" id="KW-1185">Reference proteome</keyword>
<feature type="domain" description="GTA TIM-barrel-like" evidence="2">
    <location>
        <begin position="445"/>
        <end position="743"/>
    </location>
</feature>
<dbReference type="EMBL" id="BSFF01000003">
    <property type="protein sequence ID" value="GLK56307.1"/>
    <property type="molecule type" value="Genomic_DNA"/>
</dbReference>
<dbReference type="CDD" id="cd19607">
    <property type="entry name" value="GTA_TIM-barrel-like"/>
    <property type="match status" value="1"/>
</dbReference>
<accession>A0A9W6MSJ2</accession>
<sequence length="1311" mass="140423">MAVLALTAIGAAIGGSLLPTGITLLGATLSGAAIGSAIGGLAGSALDQALFGTTQRTKGPRLDDLRVTASTEGAAVTRLYGRMRLGGQVIWAARFREDANTESSGGKGGGPKAEVTTYAYYASFALGLCEGPIDGIGRIWADGREIAKDDVEIRLYRGSEDQEPDPKIVAVEGADFAPAYRGLAYLVFEELPLEDFGNRVPQITVEVLRRPPSEEPALEDLVTGVTLIPGAAEFAYATEPVERRVAFGAWASENVHTGAEKADLLVALDELETAAPEASCVSLIVAWHGADLRVGHCAIRPKVETADKPTRPWSWRVSGRKRDEVEVVSQFDGAPALGGAPADRAILQAIREMNDRGLKVMLTPFVLMDVPAGNGLPDPYGAAEQPTYPWRGRITCHPAPGRMGSPDGTAAVAGDLAAFFGAAEASDFGWDHDDGTVDYDGPDEWSYRRFVLHMARIAQEAGGVDAFLIGSEMVGLTTLRDGPSSYPAVEALRALAAEARTLLPDARIGYGADWTEYSNHRPADGTGDVHFHLDPLWADPNIDFVGVDNYVPLADWREGAGHLDALGGAKSPYDLAYLDENVEGGEGYDWFYASPADRAAQARTPIVDTAHGEHWLFRVKDFRNWWANPHHDRPGGVRSATPTAWVPQSKPIVFCEIGCAGVDKGANQPNVFVDGKSSESATPWFSNGRRDDLAQRAYLTAQLTHWSRWSGNNPLSEVTGERMIDPVRRYVWTWDARPFPVFPVRSDVWADADNWRRGHWLSGRLGQVPLRDVVADLGRPVDAPLALQNLDGLVRGYALDQVMSARDAIEPLLEAYGARARARGAAIEIANRADTPLAELTPDDLVDPGDRKAAFRLTRAQASEVPAVLKLRYVEPTLDYRSSAVEARRLGGEGRAVAERSLPIAFSPVEAQAIADGMLIEASVQRERAEWTLPPGRLALEPGDLVTFTAHGRTTLMRLDEVGDEYVRPAKATRADPDARNVEPVAGETRPPPAGALPVAPVFEALDLPLIAGDEAPHAPRLAAYARPWTPVAVYRSRDGAGFALDQVLRTPATIGRLDQSLGFHASGRFDRTNALVVELGPDRALESVTEAALFAGANVAAVKGPSGAWEVLQFRAAELLGPNLWRLTELLRGQCGTEDAIGRPTPENAAFVLITAATSVSNLPEGDRGLDVTWRVGPSTKPRDDATYESYVVGAGARGLRPLAPVGLAARRSTGGDVALRWIRRARVGGDDFDAREVRLAEDGEAYEVAILDGAGAVLRTLAAATPTATYAAADQTADFGALPAAFDFEVRQLSAVVGLGLPAAGRFEA</sequence>
<feature type="domain" description="Tip attachment protein J" evidence="3">
    <location>
        <begin position="800"/>
        <end position="962"/>
    </location>
</feature>
<reference evidence="6 7" key="2">
    <citation type="submission" date="2021-01" db="EMBL/GenBank/DDBJ databases">
        <title>Genomic Encyclopedia of Type Strains, Phase IV (KMG-IV): sequencing the most valuable type-strain genomes for metagenomic binning, comparative biology and taxonomic classification.</title>
        <authorList>
            <person name="Goeker M."/>
        </authorList>
    </citation>
    <scope>NUCLEOTIDE SEQUENCE [LARGE SCALE GENOMIC DNA]</scope>
    <source>
        <strain evidence="6 7">DSM 6130</strain>
    </source>
</reference>
<organism evidence="5 8">
    <name type="scientific">Methylopila capsulata</name>
    <dbReference type="NCBI Taxonomy" id="61654"/>
    <lineage>
        <taxon>Bacteria</taxon>
        <taxon>Pseudomonadati</taxon>
        <taxon>Pseudomonadota</taxon>
        <taxon>Alphaproteobacteria</taxon>
        <taxon>Hyphomicrobiales</taxon>
        <taxon>Methylopilaceae</taxon>
        <taxon>Methylopila</taxon>
    </lineage>
</organism>
<dbReference type="EMBL" id="JAFBCY010000003">
    <property type="protein sequence ID" value="MBM7852101.1"/>
    <property type="molecule type" value="Genomic_DNA"/>
</dbReference>
<dbReference type="Pfam" id="PF23666">
    <property type="entry name" value="Rcc01698_C"/>
    <property type="match status" value="1"/>
</dbReference>
<evidence type="ECO:0000259" key="2">
    <source>
        <dbReference type="Pfam" id="PF13547"/>
    </source>
</evidence>
<dbReference type="Pfam" id="PF13547">
    <property type="entry name" value="GTA_TIM"/>
    <property type="match status" value="1"/>
</dbReference>
<dbReference type="Proteomes" id="UP001143400">
    <property type="component" value="Unassembled WGS sequence"/>
</dbReference>
<evidence type="ECO:0000256" key="1">
    <source>
        <dbReference type="SAM" id="MobiDB-lite"/>
    </source>
</evidence>
<dbReference type="Pfam" id="PF13550">
    <property type="entry name" value="Phage-tail_3"/>
    <property type="match status" value="1"/>
</dbReference>
<protein>
    <submittedName>
        <fullName evidence="5">Phage host specificity protein</fullName>
    </submittedName>
</protein>
<dbReference type="InterPro" id="IPR025195">
    <property type="entry name" value="GTA_TIM_dom"/>
</dbReference>
<gene>
    <name evidence="5" type="ORF">GCM10008170_23260</name>
    <name evidence="6" type="ORF">JOD31_002343</name>
</gene>
<dbReference type="Proteomes" id="UP000758856">
    <property type="component" value="Unassembled WGS sequence"/>
</dbReference>
<proteinExistence type="predicted"/>
<dbReference type="InterPro" id="IPR017853">
    <property type="entry name" value="GH"/>
</dbReference>
<dbReference type="SUPFAM" id="SSF51445">
    <property type="entry name" value="(Trans)glycosidases"/>
    <property type="match status" value="1"/>
</dbReference>
<dbReference type="InterPro" id="IPR032876">
    <property type="entry name" value="J_dom"/>
</dbReference>
<dbReference type="Gene3D" id="3.20.20.80">
    <property type="entry name" value="Glycosidases"/>
    <property type="match status" value="1"/>
</dbReference>
<evidence type="ECO:0000259" key="4">
    <source>
        <dbReference type="Pfam" id="PF23666"/>
    </source>
</evidence>
<evidence type="ECO:0000313" key="8">
    <source>
        <dbReference type="Proteomes" id="UP001143400"/>
    </source>
</evidence>
<feature type="domain" description="Rcc01698-like C-terminal" evidence="4">
    <location>
        <begin position="1053"/>
        <end position="1153"/>
    </location>
</feature>
<comment type="caution">
    <text evidence="5">The sequence shown here is derived from an EMBL/GenBank/DDBJ whole genome shotgun (WGS) entry which is preliminary data.</text>
</comment>
<reference evidence="5" key="1">
    <citation type="journal article" date="2014" name="Int. J. Syst. Evol. Microbiol.">
        <title>Complete genome sequence of Corynebacterium casei LMG S-19264T (=DSM 44701T), isolated from a smear-ripened cheese.</title>
        <authorList>
            <consortium name="US DOE Joint Genome Institute (JGI-PGF)"/>
            <person name="Walter F."/>
            <person name="Albersmeier A."/>
            <person name="Kalinowski J."/>
            <person name="Ruckert C."/>
        </authorList>
    </citation>
    <scope>NUCLEOTIDE SEQUENCE</scope>
    <source>
        <strain evidence="5">VKM B-1606</strain>
    </source>
</reference>
<name>A0A9W6MSJ2_9HYPH</name>
<dbReference type="RefSeq" id="WP_204950531.1">
    <property type="nucleotide sequence ID" value="NZ_BSFF01000003.1"/>
</dbReference>
<evidence type="ECO:0000313" key="5">
    <source>
        <dbReference type="EMBL" id="GLK56307.1"/>
    </source>
</evidence>
<evidence type="ECO:0000259" key="3">
    <source>
        <dbReference type="Pfam" id="PF13550"/>
    </source>
</evidence>
<dbReference type="InterPro" id="IPR056490">
    <property type="entry name" value="Rcc01698_C"/>
</dbReference>
<feature type="region of interest" description="Disordered" evidence="1">
    <location>
        <begin position="974"/>
        <end position="993"/>
    </location>
</feature>